<dbReference type="PANTHER" id="PTHR45527">
    <property type="entry name" value="NONRIBOSOMAL PEPTIDE SYNTHETASE"/>
    <property type="match status" value="1"/>
</dbReference>
<dbReference type="SUPFAM" id="SSF47336">
    <property type="entry name" value="ACP-like"/>
    <property type="match status" value="2"/>
</dbReference>
<dbReference type="GO" id="GO:0031177">
    <property type="term" value="F:phosphopantetheine binding"/>
    <property type="evidence" value="ECO:0007669"/>
    <property type="project" value="TreeGrafter"/>
</dbReference>
<dbReference type="CDD" id="cd19531">
    <property type="entry name" value="LCL_NRPS-like"/>
    <property type="match status" value="1"/>
</dbReference>
<evidence type="ECO:0000256" key="1">
    <source>
        <dbReference type="ARBA" id="ARBA00001957"/>
    </source>
</evidence>
<evidence type="ECO:0000313" key="11">
    <source>
        <dbReference type="Proteomes" id="UP000463051"/>
    </source>
</evidence>
<evidence type="ECO:0000256" key="7">
    <source>
        <dbReference type="ARBA" id="ARBA00023194"/>
    </source>
</evidence>
<dbReference type="FunFam" id="2.30.38.10:FF:000001">
    <property type="entry name" value="Non-ribosomal peptide synthetase PvdI"/>
    <property type="match status" value="1"/>
</dbReference>
<dbReference type="InterPro" id="IPR045851">
    <property type="entry name" value="AMP-bd_C_sf"/>
</dbReference>
<feature type="domain" description="Carrier" evidence="9">
    <location>
        <begin position="1812"/>
        <end position="1887"/>
    </location>
</feature>
<evidence type="ECO:0000256" key="8">
    <source>
        <dbReference type="ARBA" id="ARBA00023268"/>
    </source>
</evidence>
<evidence type="ECO:0000256" key="2">
    <source>
        <dbReference type="ARBA" id="ARBA00006432"/>
    </source>
</evidence>
<dbReference type="Gene3D" id="3.40.50.980">
    <property type="match status" value="4"/>
</dbReference>
<sequence>MGGEQTVSIMANQSSFLKEQIYWKEQLKNCSAISGFPADGGSKSKSKYQYTKRVCSKEFPPELVSKLCGMTKNSEYGIFMILVSGLKYLIHTYSGEKDILVAMPVFKQSTNSSLNDNILLLRTKLDNLQSLNFQNLFLQTKETITSADENQNMSLEWLINQLNLDSRLRTVILMDNIHNYGVVAGRNADMVFRFNKSDAAITFDIDYNAEIYQESTIDQIASHLIRFLSITLFQAALPISGIEIISEEEKQEILQVFNHTRQEYPSTSPVNRLFEQIADLYPDHPALQYEGEQWSYGFLNSKSNQIARYLNAKGISSAKPVGILMERSLEAVAAIIAVVKSGGVYVPIDPQYPEERVRFMIKDSGMELMITEQSLLNQYSAHVECITTGHLEIYEQSQENLETINQADDLLYIMYTSGSTGLPKGVLIEHKNVVRLVKQTNYVQFQPNDRFIQTSPFVFDASTLELWGSLLNGLTLYLVDKETILDTEKLEDLLTSEKITIMWLTSPLFTQHARNHPEMFAALRYLFIGGDVLSNIQVQMVRRQCPEVKLINGYGPTENTTFSTCFHIQEDYPDRIPIGSPIGNSVAYVMDEAGRLKPKGAIGELYVGGDGVARGYTNQAELNASNFIKDPYAEAGRLYKTGDLCRWLPGGILEYLGRKDQQVKIRGFRIEPSEIEHQLLKHSGIKQSRVIVRKDNQDERMLCAYLVCLNTLSTKEIIEFLAHDLPEYMLPTRFYQVDSIPLTTNGKVDVTSLIRDGLEFSDSVEFIEPEGSIEEKVAVFFKNTLNKGKLGVLDDFFTSGGHSLSAAVLLTKINKEFKIRISLREFFANSTVRDTAKLIVSADQPIFPEMLEAEEQEVYPTSPAQNRMFILNQFKQAGTHYNVPIVLSLTGHLDKERFSKAIRRLIERHESLRTSFEIANGQLVQRIHPYVQNDILFREMNEAVDLAPLHHFIQAFDLKQSSLIRVGIFSSSSSEHYMIMDIHHIITDGVSMKLLLNDLFALYREEELQPLRLQYKDYAVWQKKLHKDNWLKDQEGYWLQLFANEIPVLELPTDYPRPAVQSYEGYTIEHHLDVDMTRNLRALAHRTSSTLYMVLLAALNVMLANYTGNRNILIGSPTAGRGYEETRDIVGMFVNMVVMNNQPEVSLTFSKFLEQVKRNTLAAFDHQDFPFEELVDKLKIQRDTSRNPLFDVTFDLQTTEASEQKLWAEDLDIKTVNLGNAQSKFDLTIAAIETERGIRLIFDYCSALFKPESIKRTALHFSNILEQVIDNPDIVLGEINLVTAEEKKQILYQFNPPPQPYPKEKTLDQLFEEQVELTPEGIALIYKQERWSYHELNTRVNRLARVLQQHGVGKNMRVALMLKRSPEMISIMLAVLKTGGAYVPIDLDSPAGRIADLIEDSVPTIIILKHEKDVDKIPLSCRERIVIQDQLMKDMRNEAEHNIAINHTSDQLAFVMFTSGSTGRPKGNLTTHFNVSRTVKNTNYIHITPTDTMLQLSNYVFDGSIFDIYGALLNGAALVMIDKETILDMPKLSQIIQEEKISIFLITTALFNALVDSRIEALKNVKKILFGGERVSQFHVNKAFAYLGPNRIIHLYGPSEGTVYSTYYIVNEWNGTENIPIGVPVSNTCVYILDQQLRIVPVGVPGEVCIGGEGVVEGYLKRPDLTNERFIDNPYQKHSKLYRTGDLAKWRPDGNIEFISRIDNQVKLRGLRIELGEIEQWIKQYDSISDCVVVLKEEENEHKYLAAYYVSVQEIDLNNLKRFISGYLASYMLPAAFFRVTSIPLTANGKTDVKALPNLKAERTLLSTSFIKASSQTEQELIRIWERILVRDDIGVHDNYFDLGGNSLQVVKMHQEIEALHPDKVSIADIFSNTTIASLAQLIISKDKYQILRTELAGLSFPADYITNAKHQHGLETMNLQVQGHLYEGISQLGVQNKMDIHMIMLALYLYLLHEATDQPKIPIHLVLSSNGLVRESQPAVSGIHDLSQFSGLFTEIKQWVANQQEEEGERVQTILDTVLPEKQKHSIRLFYTNQEGYLGKVIPVYDLAIHFKEEDESLLLVCEFNTGKLKREKISQIMNNYLQLIKLSITNIR</sequence>
<dbReference type="Pfam" id="PF13193">
    <property type="entry name" value="AMP-binding_C"/>
    <property type="match status" value="2"/>
</dbReference>
<dbReference type="InterPro" id="IPR001242">
    <property type="entry name" value="Condensation_dom"/>
</dbReference>
<keyword evidence="11" id="KW-1185">Reference proteome</keyword>
<dbReference type="Gene3D" id="3.30.559.30">
    <property type="entry name" value="Nonribosomal peptide synthetase, condensation domain"/>
    <property type="match status" value="3"/>
</dbReference>
<dbReference type="SUPFAM" id="SSF56801">
    <property type="entry name" value="Acetyl-CoA synthetase-like"/>
    <property type="match status" value="2"/>
</dbReference>
<comment type="caution">
    <text evidence="10">The sequence shown here is derived from an EMBL/GenBank/DDBJ whole genome shotgun (WGS) entry which is preliminary data.</text>
</comment>
<dbReference type="InterPro" id="IPR000873">
    <property type="entry name" value="AMP-dep_synth/lig_dom"/>
</dbReference>
<comment type="similarity">
    <text evidence="2">Belongs to the ATP-dependent AMP-binding enzyme family.</text>
</comment>
<keyword evidence="8" id="KW-0511">Multifunctional enzyme</keyword>
<evidence type="ECO:0000313" key="10">
    <source>
        <dbReference type="EMBL" id="MRN52281.1"/>
    </source>
</evidence>
<dbReference type="Pfam" id="PF00550">
    <property type="entry name" value="PP-binding"/>
    <property type="match status" value="2"/>
</dbReference>
<organism evidence="10 11">
    <name type="scientific">Paenibacillus monticola</name>
    <dbReference type="NCBI Taxonomy" id="2666075"/>
    <lineage>
        <taxon>Bacteria</taxon>
        <taxon>Bacillati</taxon>
        <taxon>Bacillota</taxon>
        <taxon>Bacilli</taxon>
        <taxon>Bacillales</taxon>
        <taxon>Paenibacillaceae</taxon>
        <taxon>Paenibacillus</taxon>
    </lineage>
</organism>
<dbReference type="PROSITE" id="PS50075">
    <property type="entry name" value="CARRIER"/>
    <property type="match status" value="2"/>
</dbReference>
<dbReference type="InterPro" id="IPR020845">
    <property type="entry name" value="AMP-binding_CS"/>
</dbReference>
<dbReference type="FunFam" id="3.40.50.12780:FF:000012">
    <property type="entry name" value="Non-ribosomal peptide synthetase"/>
    <property type="match status" value="1"/>
</dbReference>
<dbReference type="InterPro" id="IPR023213">
    <property type="entry name" value="CAT-like_dom_sf"/>
</dbReference>
<feature type="domain" description="Carrier" evidence="9">
    <location>
        <begin position="768"/>
        <end position="843"/>
    </location>
</feature>
<evidence type="ECO:0000256" key="3">
    <source>
        <dbReference type="ARBA" id="ARBA00022450"/>
    </source>
</evidence>
<keyword evidence="3" id="KW-0596">Phosphopantetheine</keyword>
<evidence type="ECO:0000259" key="9">
    <source>
        <dbReference type="PROSITE" id="PS50075"/>
    </source>
</evidence>
<keyword evidence="4" id="KW-0597">Phosphoprotein</keyword>
<dbReference type="GO" id="GO:0016874">
    <property type="term" value="F:ligase activity"/>
    <property type="evidence" value="ECO:0007669"/>
    <property type="project" value="UniProtKB-KW"/>
</dbReference>
<dbReference type="FunFam" id="3.40.50.980:FF:000001">
    <property type="entry name" value="Non-ribosomal peptide synthetase"/>
    <property type="match status" value="2"/>
</dbReference>
<dbReference type="Pfam" id="PF00501">
    <property type="entry name" value="AMP-binding"/>
    <property type="match status" value="2"/>
</dbReference>
<dbReference type="GO" id="GO:0008610">
    <property type="term" value="P:lipid biosynthetic process"/>
    <property type="evidence" value="ECO:0007669"/>
    <property type="project" value="UniProtKB-ARBA"/>
</dbReference>
<dbReference type="NCBIfam" id="TIGR01733">
    <property type="entry name" value="AA-adenyl-dom"/>
    <property type="match status" value="2"/>
</dbReference>
<evidence type="ECO:0000256" key="5">
    <source>
        <dbReference type="ARBA" id="ARBA00022598"/>
    </source>
</evidence>
<keyword evidence="6" id="KW-0677">Repeat</keyword>
<dbReference type="Proteomes" id="UP000463051">
    <property type="component" value="Unassembled WGS sequence"/>
</dbReference>
<protein>
    <submittedName>
        <fullName evidence="10">Amino acid adenylation domain-containing protein</fullName>
    </submittedName>
</protein>
<dbReference type="InterPro" id="IPR010071">
    <property type="entry name" value="AA_adenyl_dom"/>
</dbReference>
<dbReference type="PANTHER" id="PTHR45527:SF1">
    <property type="entry name" value="FATTY ACID SYNTHASE"/>
    <property type="match status" value="1"/>
</dbReference>
<dbReference type="InterPro" id="IPR009081">
    <property type="entry name" value="PP-bd_ACP"/>
</dbReference>
<name>A0A7X2L1G3_9BACL</name>
<accession>A0A7X2L1G3</accession>
<dbReference type="CDD" id="cd12117">
    <property type="entry name" value="A_NRPS_Srf_like"/>
    <property type="match status" value="2"/>
</dbReference>
<evidence type="ECO:0000256" key="4">
    <source>
        <dbReference type="ARBA" id="ARBA00022553"/>
    </source>
</evidence>
<dbReference type="Gene3D" id="2.30.38.10">
    <property type="entry name" value="Luciferase, Domain 3"/>
    <property type="match status" value="2"/>
</dbReference>
<keyword evidence="7" id="KW-0045">Antibiotic biosynthesis</keyword>
<dbReference type="GO" id="GO:0017000">
    <property type="term" value="P:antibiotic biosynthetic process"/>
    <property type="evidence" value="ECO:0007669"/>
    <property type="project" value="UniProtKB-KW"/>
</dbReference>
<dbReference type="InterPro" id="IPR036736">
    <property type="entry name" value="ACP-like_sf"/>
</dbReference>
<gene>
    <name evidence="10" type="ORF">GJB61_04645</name>
</gene>
<dbReference type="Gene3D" id="3.30.559.10">
    <property type="entry name" value="Chloramphenicol acetyltransferase-like domain"/>
    <property type="match status" value="1"/>
</dbReference>
<proteinExistence type="inferred from homology"/>
<dbReference type="GO" id="GO:0005829">
    <property type="term" value="C:cytosol"/>
    <property type="evidence" value="ECO:0007669"/>
    <property type="project" value="TreeGrafter"/>
</dbReference>
<dbReference type="NCBIfam" id="NF003417">
    <property type="entry name" value="PRK04813.1"/>
    <property type="match status" value="2"/>
</dbReference>
<reference evidence="10 11" key="1">
    <citation type="submission" date="2019-11" db="EMBL/GenBank/DDBJ databases">
        <title>Paenibacillus monticola sp. nov., a novel PGPR strain isolated from mountain sample in China.</title>
        <authorList>
            <person name="Zhao Q."/>
            <person name="Li H.-P."/>
            <person name="Zhang J.-L."/>
        </authorList>
    </citation>
    <scope>NUCLEOTIDE SEQUENCE [LARGE SCALE GENOMIC DNA]</scope>
    <source>
        <strain evidence="10 11">LC-T2</strain>
    </source>
</reference>
<dbReference type="Pfam" id="PF00668">
    <property type="entry name" value="Condensation"/>
    <property type="match status" value="2"/>
</dbReference>
<dbReference type="GO" id="GO:0044550">
    <property type="term" value="P:secondary metabolite biosynthetic process"/>
    <property type="evidence" value="ECO:0007669"/>
    <property type="project" value="TreeGrafter"/>
</dbReference>
<keyword evidence="5" id="KW-0436">Ligase</keyword>
<dbReference type="GO" id="GO:0043041">
    <property type="term" value="P:amino acid activation for nonribosomal peptide biosynthetic process"/>
    <property type="evidence" value="ECO:0007669"/>
    <property type="project" value="TreeGrafter"/>
</dbReference>
<dbReference type="SUPFAM" id="SSF52777">
    <property type="entry name" value="CoA-dependent acyltransferases"/>
    <property type="match status" value="3"/>
</dbReference>
<dbReference type="PROSITE" id="PS00455">
    <property type="entry name" value="AMP_BINDING"/>
    <property type="match status" value="2"/>
</dbReference>
<dbReference type="InterPro" id="IPR025110">
    <property type="entry name" value="AMP-bd_C"/>
</dbReference>
<evidence type="ECO:0000256" key="6">
    <source>
        <dbReference type="ARBA" id="ARBA00022737"/>
    </source>
</evidence>
<dbReference type="FunFam" id="3.40.50.980:FF:000002">
    <property type="entry name" value="Enterobactin synthetase component F"/>
    <property type="match status" value="1"/>
</dbReference>
<comment type="cofactor">
    <cofactor evidence="1">
        <name>pantetheine 4'-phosphate</name>
        <dbReference type="ChEBI" id="CHEBI:47942"/>
    </cofactor>
</comment>
<dbReference type="Gene3D" id="1.10.1200.10">
    <property type="entry name" value="ACP-like"/>
    <property type="match status" value="2"/>
</dbReference>
<dbReference type="Gene3D" id="3.30.300.30">
    <property type="match status" value="2"/>
</dbReference>
<dbReference type="EMBL" id="WJXB01000002">
    <property type="protein sequence ID" value="MRN52281.1"/>
    <property type="molecule type" value="Genomic_DNA"/>
</dbReference>